<reference evidence="10 11" key="1">
    <citation type="submission" date="2011-09" db="EMBL/GenBank/DDBJ databases">
        <authorList>
            <consortium name="US DOE Joint Genome Institute (JGI-PGF)"/>
            <person name="Lucas S."/>
            <person name="Han J."/>
            <person name="Lapidus A."/>
            <person name="Cheng J.-F."/>
            <person name="Goodwin L."/>
            <person name="Pitluck S."/>
            <person name="Peters L."/>
            <person name="Land M.L."/>
            <person name="Hauser L."/>
            <person name="Brambilla E."/>
            <person name="Klenk H.-P."/>
            <person name="Woyke T.J."/>
        </authorList>
    </citation>
    <scope>NUCLEOTIDE SEQUENCE [LARGE SCALE GENOMIC DNA]</scope>
    <source>
        <strain evidence="10 11">K62</strain>
    </source>
</reference>
<dbReference type="GO" id="GO:0042158">
    <property type="term" value="P:lipoprotein biosynthetic process"/>
    <property type="evidence" value="ECO:0007669"/>
    <property type="project" value="UniProtKB-UniRule"/>
</dbReference>
<dbReference type="NCBIfam" id="TIGR00546">
    <property type="entry name" value="lnt"/>
    <property type="match status" value="1"/>
</dbReference>
<dbReference type="eggNOG" id="COG0815">
    <property type="taxonomic scope" value="Bacteria"/>
</dbReference>
<keyword evidence="3 8" id="KW-0808">Transferase</keyword>
<evidence type="ECO:0000313" key="10">
    <source>
        <dbReference type="EMBL" id="EIE99231.1"/>
    </source>
</evidence>
<dbReference type="InterPro" id="IPR003010">
    <property type="entry name" value="C-N_Hydrolase"/>
</dbReference>
<keyword evidence="5 8" id="KW-1133">Transmembrane helix</keyword>
<sequence length="547" mass="58218">MTATASPPGADPAPARRPTRPRRFLPVAVRVVLAAGSGLLFCAGFAPRPLWWVVPPAFAGLGLVLHGRRVWASAGYGLVFGLAFYLAHIVWIQDFLGEEFGPAPWLALSGVLAVYVAVACALMSVVSRLPGAPVWQALVFLAQESARMRWPFNGFPWGRVGFSQPEGAYLSLASLGGAPLVGFAVLVTGFGLAQLLVRVRTHGPRSGRALLAPALAVVLPLAAGLLTWPTIGTDPETGTRTVAVVQGNAPDVGIGLLDERETIRANHFAQSEALLADIRSGAVPRPDFVVWPETAADVRGPDPQLHALVEELDVPMLVGALYRPPGSELTENAVLVWEPGAGITDRYVKRELVPFAEYVPWRGIARWFTPFVDDTRDMRWGDRGAALDVAGARVGTVICYEAAYDYVARDNVRAGAELLVTPTNNAWFGPGEMSHQHLAMSRLRAVEHGRAVVVAATSGISAIVAPDGSVTRSTSLYSATSMVADVPLRQQTTLSDRLGAWTEYVLVGAAFVAVVAGFALRPRPKRTVTRADATEGEQHGGGDTAQG</sequence>
<evidence type="ECO:0000256" key="2">
    <source>
        <dbReference type="ARBA" id="ARBA00022475"/>
    </source>
</evidence>
<feature type="transmembrane region" description="Helical" evidence="8">
    <location>
        <begin position="498"/>
        <end position="520"/>
    </location>
</feature>
<evidence type="ECO:0000256" key="7">
    <source>
        <dbReference type="ARBA" id="ARBA00023315"/>
    </source>
</evidence>
<feature type="transmembrane region" description="Helical" evidence="8">
    <location>
        <begin position="209"/>
        <end position="231"/>
    </location>
</feature>
<keyword evidence="4 8" id="KW-0812">Transmembrane</keyword>
<evidence type="ECO:0000313" key="11">
    <source>
        <dbReference type="Proteomes" id="UP000005087"/>
    </source>
</evidence>
<dbReference type="InterPro" id="IPR036526">
    <property type="entry name" value="C-N_Hydrolase_sf"/>
</dbReference>
<dbReference type="GO" id="GO:0005886">
    <property type="term" value="C:plasma membrane"/>
    <property type="evidence" value="ECO:0007669"/>
    <property type="project" value="UniProtKB-SubCell"/>
</dbReference>
<accession>I1D2Q7</accession>
<reference evidence="11" key="2">
    <citation type="submission" date="2012-01" db="EMBL/GenBank/DDBJ databases">
        <title>Noncontiguous Finished sequence of chromosome of Saccharomonospora glauca K62.</title>
        <authorList>
            <consortium name="US DOE Joint Genome Institute"/>
            <person name="Lucas S."/>
            <person name="Han J."/>
            <person name="Lapidus A."/>
            <person name="Cheng J.-F."/>
            <person name="Goodwin L."/>
            <person name="Pitluck S."/>
            <person name="Peters L."/>
            <person name="Mikhailova N."/>
            <person name="Held B."/>
            <person name="Detter J.C."/>
            <person name="Han C."/>
            <person name="Tapia R."/>
            <person name="Land M."/>
            <person name="Hauser L."/>
            <person name="Kyrpides N."/>
            <person name="Ivanova N."/>
            <person name="Pagani I."/>
            <person name="Brambilla E.-M."/>
            <person name="Klenk H.-P."/>
            <person name="Woyke T."/>
        </authorList>
    </citation>
    <scope>NUCLEOTIDE SEQUENCE [LARGE SCALE GENOMIC DNA]</scope>
    <source>
        <strain evidence="11">K62</strain>
    </source>
</reference>
<dbReference type="Gene3D" id="3.60.110.10">
    <property type="entry name" value="Carbon-nitrogen hydrolase"/>
    <property type="match status" value="1"/>
</dbReference>
<dbReference type="PANTHER" id="PTHR38686:SF1">
    <property type="entry name" value="APOLIPOPROTEIN N-ACYLTRANSFERASE"/>
    <property type="match status" value="1"/>
</dbReference>
<dbReference type="EMBL" id="CM001484">
    <property type="protein sequence ID" value="EIE99231.1"/>
    <property type="molecule type" value="Genomic_DNA"/>
</dbReference>
<proteinExistence type="inferred from homology"/>
<name>I1D2Q7_9PSEU</name>
<evidence type="ECO:0000256" key="4">
    <source>
        <dbReference type="ARBA" id="ARBA00022692"/>
    </source>
</evidence>
<evidence type="ECO:0000259" key="9">
    <source>
        <dbReference type="PROSITE" id="PS50263"/>
    </source>
</evidence>
<dbReference type="HOGENOM" id="CLU_019563_0_1_11"/>
<keyword evidence="7 8" id="KW-0012">Acyltransferase</keyword>
<evidence type="ECO:0000256" key="3">
    <source>
        <dbReference type="ARBA" id="ARBA00022679"/>
    </source>
</evidence>
<comment type="similarity">
    <text evidence="8">Belongs to the CN hydrolase family. Apolipoprotein N-acyltransferase subfamily.</text>
</comment>
<dbReference type="EC" id="2.3.1.269" evidence="8"/>
<feature type="transmembrane region" description="Helical" evidence="8">
    <location>
        <begin position="168"/>
        <end position="197"/>
    </location>
</feature>
<dbReference type="CDD" id="cd07571">
    <property type="entry name" value="ALP_N-acyl_transferase"/>
    <property type="match status" value="1"/>
</dbReference>
<comment type="function">
    <text evidence="8">Catalyzes the phospholipid dependent N-acylation of the N-terminal cysteine of apolipoprotein, the last step in lipoprotein maturation.</text>
</comment>
<feature type="transmembrane region" description="Helical" evidence="8">
    <location>
        <begin position="70"/>
        <end position="91"/>
    </location>
</feature>
<dbReference type="HAMAP" id="MF_01148">
    <property type="entry name" value="Lnt"/>
    <property type="match status" value="1"/>
</dbReference>
<feature type="domain" description="CN hydrolase" evidence="9">
    <location>
        <begin position="240"/>
        <end position="488"/>
    </location>
</feature>
<protein>
    <recommendedName>
        <fullName evidence="8">Apolipoprotein N-acyltransferase</fullName>
        <shortName evidence="8">ALP N-acyltransferase</shortName>
        <ecNumber evidence="8">2.3.1.269</ecNumber>
    </recommendedName>
</protein>
<comment type="subcellular location">
    <subcellularLocation>
        <location evidence="1 8">Cell membrane</location>
        <topology evidence="1 8">Multi-pass membrane protein</topology>
    </subcellularLocation>
</comment>
<organism evidence="10 11">
    <name type="scientific">Saccharomonospora glauca K62</name>
    <dbReference type="NCBI Taxonomy" id="928724"/>
    <lineage>
        <taxon>Bacteria</taxon>
        <taxon>Bacillati</taxon>
        <taxon>Actinomycetota</taxon>
        <taxon>Actinomycetes</taxon>
        <taxon>Pseudonocardiales</taxon>
        <taxon>Pseudonocardiaceae</taxon>
        <taxon>Saccharomonospora</taxon>
    </lineage>
</organism>
<keyword evidence="11" id="KW-1185">Reference proteome</keyword>
<dbReference type="OrthoDB" id="9804277at2"/>
<comment type="pathway">
    <text evidence="8">Protein modification; lipoprotein biosynthesis (N-acyl transfer).</text>
</comment>
<gene>
    <name evidence="8" type="primary">lnt</name>
    <name evidence="10" type="ORF">SacglDRAFT_02336</name>
</gene>
<evidence type="ECO:0000256" key="6">
    <source>
        <dbReference type="ARBA" id="ARBA00023136"/>
    </source>
</evidence>
<feature type="transmembrane region" description="Helical" evidence="8">
    <location>
        <begin position="103"/>
        <end position="126"/>
    </location>
</feature>
<dbReference type="PROSITE" id="PS50263">
    <property type="entry name" value="CN_HYDROLASE"/>
    <property type="match status" value="1"/>
</dbReference>
<dbReference type="STRING" id="928724.SacglDRAFT_02336"/>
<comment type="catalytic activity">
    <reaction evidence="8">
        <text>N-terminal S-1,2-diacyl-sn-glyceryl-L-cysteinyl-[lipoprotein] + a glycerophospholipid = N-acyl-S-1,2-diacyl-sn-glyceryl-L-cysteinyl-[lipoprotein] + a 2-acyl-sn-glycero-3-phospholipid + H(+)</text>
        <dbReference type="Rhea" id="RHEA:48228"/>
        <dbReference type="Rhea" id="RHEA-COMP:14681"/>
        <dbReference type="Rhea" id="RHEA-COMP:14684"/>
        <dbReference type="ChEBI" id="CHEBI:15378"/>
        <dbReference type="ChEBI" id="CHEBI:136912"/>
        <dbReference type="ChEBI" id="CHEBI:140656"/>
        <dbReference type="ChEBI" id="CHEBI:140657"/>
        <dbReference type="ChEBI" id="CHEBI:140660"/>
        <dbReference type="EC" id="2.3.1.269"/>
    </reaction>
</comment>
<dbReference type="InterPro" id="IPR004563">
    <property type="entry name" value="Apolipo_AcylTrfase"/>
</dbReference>
<evidence type="ECO:0000256" key="8">
    <source>
        <dbReference type="HAMAP-Rule" id="MF_01148"/>
    </source>
</evidence>
<dbReference type="Pfam" id="PF20154">
    <property type="entry name" value="LNT_N"/>
    <property type="match status" value="1"/>
</dbReference>
<evidence type="ECO:0000256" key="5">
    <source>
        <dbReference type="ARBA" id="ARBA00022989"/>
    </source>
</evidence>
<dbReference type="AlphaFoldDB" id="I1D2Q7"/>
<dbReference type="Proteomes" id="UP000005087">
    <property type="component" value="Chromosome"/>
</dbReference>
<dbReference type="SUPFAM" id="SSF56317">
    <property type="entry name" value="Carbon-nitrogen hydrolase"/>
    <property type="match status" value="1"/>
</dbReference>
<dbReference type="GO" id="GO:0016410">
    <property type="term" value="F:N-acyltransferase activity"/>
    <property type="evidence" value="ECO:0007669"/>
    <property type="project" value="UniProtKB-UniRule"/>
</dbReference>
<dbReference type="PANTHER" id="PTHR38686">
    <property type="entry name" value="APOLIPOPROTEIN N-ACYLTRANSFERASE"/>
    <property type="match status" value="1"/>
</dbReference>
<keyword evidence="6 8" id="KW-0472">Membrane</keyword>
<dbReference type="InterPro" id="IPR045378">
    <property type="entry name" value="LNT_N"/>
</dbReference>
<dbReference type="RefSeq" id="WP_005464692.1">
    <property type="nucleotide sequence ID" value="NZ_CM001484.1"/>
</dbReference>
<feature type="transmembrane region" description="Helical" evidence="8">
    <location>
        <begin position="24"/>
        <end position="46"/>
    </location>
</feature>
<dbReference type="UniPathway" id="UPA00666"/>
<dbReference type="Pfam" id="PF00795">
    <property type="entry name" value="CN_hydrolase"/>
    <property type="match status" value="1"/>
</dbReference>
<keyword evidence="2 8" id="KW-1003">Cell membrane</keyword>
<evidence type="ECO:0000256" key="1">
    <source>
        <dbReference type="ARBA" id="ARBA00004651"/>
    </source>
</evidence>
<keyword evidence="10" id="KW-0449">Lipoprotein</keyword>